<dbReference type="Proteomes" id="UP000650467">
    <property type="component" value="Unassembled WGS sequence"/>
</dbReference>
<proteinExistence type="predicted"/>
<protein>
    <submittedName>
        <fullName evidence="2">Uncharacterized protein</fullName>
    </submittedName>
</protein>
<reference evidence="2" key="1">
    <citation type="journal article" date="2020" name="bioRxiv">
        <title>Comparative genomics of Chlamydomonas.</title>
        <authorList>
            <person name="Craig R.J."/>
            <person name="Hasan A.R."/>
            <person name="Ness R.W."/>
            <person name="Keightley P.D."/>
        </authorList>
    </citation>
    <scope>NUCLEOTIDE SEQUENCE</scope>
    <source>
        <strain evidence="2">SAG 7.73</strain>
    </source>
</reference>
<feature type="compositionally biased region" description="Basic and acidic residues" evidence="1">
    <location>
        <begin position="73"/>
        <end position="83"/>
    </location>
</feature>
<accession>A0A835VYF7</accession>
<gene>
    <name evidence="2" type="ORF">HXX76_010327</name>
</gene>
<comment type="caution">
    <text evidence="2">The sequence shown here is derived from an EMBL/GenBank/DDBJ whole genome shotgun (WGS) entry which is preliminary data.</text>
</comment>
<organism evidence="2 3">
    <name type="scientific">Chlamydomonas incerta</name>
    <dbReference type="NCBI Taxonomy" id="51695"/>
    <lineage>
        <taxon>Eukaryota</taxon>
        <taxon>Viridiplantae</taxon>
        <taxon>Chlorophyta</taxon>
        <taxon>core chlorophytes</taxon>
        <taxon>Chlorophyceae</taxon>
        <taxon>CS clade</taxon>
        <taxon>Chlamydomonadales</taxon>
        <taxon>Chlamydomonadaceae</taxon>
        <taxon>Chlamydomonas</taxon>
    </lineage>
</organism>
<evidence type="ECO:0000313" key="2">
    <source>
        <dbReference type="EMBL" id="KAG2430229.1"/>
    </source>
</evidence>
<evidence type="ECO:0000256" key="1">
    <source>
        <dbReference type="SAM" id="MobiDB-lite"/>
    </source>
</evidence>
<evidence type="ECO:0000313" key="3">
    <source>
        <dbReference type="Proteomes" id="UP000650467"/>
    </source>
</evidence>
<dbReference type="OrthoDB" id="534608at2759"/>
<keyword evidence="3" id="KW-1185">Reference proteome</keyword>
<feature type="compositionally biased region" description="Basic and acidic residues" evidence="1">
    <location>
        <begin position="107"/>
        <end position="116"/>
    </location>
</feature>
<sequence>MKEAKPPPEMVEAMHRSEDLTAPAEYAVRTEVVSHAPHTVLASTVVPQEGAKRMSKQELKLKEEEVKMMHFEKERHNRYDRNHPGAGRGGQGDAGTIHSLMASRGEAGGHMRYGHD</sequence>
<dbReference type="AlphaFoldDB" id="A0A835VYF7"/>
<feature type="region of interest" description="Disordered" evidence="1">
    <location>
        <begin position="73"/>
        <end position="116"/>
    </location>
</feature>
<dbReference type="EMBL" id="JAEHOC010000028">
    <property type="protein sequence ID" value="KAG2430229.1"/>
    <property type="molecule type" value="Genomic_DNA"/>
</dbReference>
<name>A0A835VYF7_CHLIN</name>